<dbReference type="InterPro" id="IPR007421">
    <property type="entry name" value="Schlafen_AlbA_2_dom"/>
</dbReference>
<dbReference type="PANTHER" id="PTHR30595">
    <property type="entry name" value="GLPR-RELATED TRANSCRIPTIONAL REPRESSOR"/>
    <property type="match status" value="1"/>
</dbReference>
<reference evidence="2 3" key="1">
    <citation type="submission" date="2020-01" db="EMBL/GenBank/DDBJ databases">
        <authorList>
            <person name="Kim M.K."/>
        </authorList>
    </citation>
    <scope>NUCLEOTIDE SEQUENCE [LARGE SCALE GENOMIC DNA]</scope>
    <source>
        <strain evidence="2 3">172606-1</strain>
    </source>
</reference>
<dbReference type="KEGG" id="rhoz:GXP67_12285"/>
<dbReference type="SUPFAM" id="SSF46785">
    <property type="entry name" value="Winged helix' DNA-binding domain"/>
    <property type="match status" value="1"/>
</dbReference>
<accession>A0A6C0GH54</accession>
<feature type="domain" description="Schlafen AlbA-2" evidence="1">
    <location>
        <begin position="5"/>
        <end position="110"/>
    </location>
</feature>
<dbReference type="Gene3D" id="1.10.10.10">
    <property type="entry name" value="Winged helix-like DNA-binding domain superfamily/Winged helix DNA-binding domain"/>
    <property type="match status" value="1"/>
</dbReference>
<dbReference type="InterPro" id="IPR036390">
    <property type="entry name" value="WH_DNA-bd_sf"/>
</dbReference>
<evidence type="ECO:0000313" key="2">
    <source>
        <dbReference type="EMBL" id="QHT67356.1"/>
    </source>
</evidence>
<gene>
    <name evidence="2" type="ORF">GXP67_12285</name>
</gene>
<dbReference type="Pfam" id="PF04326">
    <property type="entry name" value="SLFN_AlbA_2"/>
    <property type="match status" value="1"/>
</dbReference>
<name>A0A6C0GH54_9BACT</name>
<dbReference type="AlphaFoldDB" id="A0A6C0GH54"/>
<evidence type="ECO:0000259" key="1">
    <source>
        <dbReference type="Pfam" id="PF04326"/>
    </source>
</evidence>
<dbReference type="RefSeq" id="WP_162443388.1">
    <property type="nucleotide sequence ID" value="NZ_CP048222.1"/>
</dbReference>
<organism evidence="2 3">
    <name type="scientific">Rhodocytophaga rosea</name>
    <dbReference type="NCBI Taxonomy" id="2704465"/>
    <lineage>
        <taxon>Bacteria</taxon>
        <taxon>Pseudomonadati</taxon>
        <taxon>Bacteroidota</taxon>
        <taxon>Cytophagia</taxon>
        <taxon>Cytophagales</taxon>
        <taxon>Rhodocytophagaceae</taxon>
        <taxon>Rhodocytophaga</taxon>
    </lineage>
</organism>
<dbReference type="InterPro" id="IPR038461">
    <property type="entry name" value="Schlafen_AlbA_2_dom_sf"/>
</dbReference>
<dbReference type="Pfam" id="PF13749">
    <property type="entry name" value="HATPase_c_4"/>
    <property type="match status" value="1"/>
</dbReference>
<dbReference type="Proteomes" id="UP000480178">
    <property type="component" value="Chromosome"/>
</dbReference>
<dbReference type="InterPro" id="IPR038475">
    <property type="entry name" value="RecG_C_sf"/>
</dbReference>
<keyword evidence="3" id="KW-1185">Reference proteome</keyword>
<evidence type="ECO:0000313" key="3">
    <source>
        <dbReference type="Proteomes" id="UP000480178"/>
    </source>
</evidence>
<dbReference type="InterPro" id="IPR036388">
    <property type="entry name" value="WH-like_DNA-bd_sf"/>
</dbReference>
<dbReference type="Gene3D" id="3.30.950.30">
    <property type="entry name" value="Schlafen, AAA domain"/>
    <property type="match status" value="1"/>
</dbReference>
<dbReference type="EMBL" id="CP048222">
    <property type="protein sequence ID" value="QHT67356.1"/>
    <property type="molecule type" value="Genomic_DNA"/>
</dbReference>
<sequence length="438" mass="50762">MELQESQNIEWKESWRDEYIKWICGFANAQGGVLYIGKNDQGQVVGLENSRKLLEEIPNKVRDLLGILVDVNLRSETGLDFLEIIIEPYPYPVNYKGQYHYRSGSTKQELKGAALDKFLLQKQGKRWDSVPIPNVSAEDLRNEAFELFRRRASRSNRVDEDVLRESNSSLLENLHLLEGGYLKRAAILLFHPVPEKLVTGSYIKIGYFESDDDLRYQDEVHGTLLEQIETTLDLLRTKYLKAHIRYEGVNRVEEYLFPEAAIREAVLNAIAHKDYSGGVPVQISVYENRILFWNEGQLPDHWTVEHLTRKHPSKPFNPEIANTLFRAGYIESWGRGTIKMINECRKHHLPAPRYYFDLSGFVVEFFIYTESYLKERGLREELIKIILYVQAQGHINNSTVQQLCKVSKATATRYLSELEKEKYLYKKGVTGAGTEYTL</sequence>
<dbReference type="PANTHER" id="PTHR30595:SF6">
    <property type="entry name" value="SCHLAFEN ALBA-2 DOMAIN-CONTAINING PROTEIN"/>
    <property type="match status" value="1"/>
</dbReference>
<protein>
    <submittedName>
        <fullName evidence="2">Winged helix-turn-helix transcriptional regulator</fullName>
    </submittedName>
</protein>
<dbReference type="Gene3D" id="3.30.565.60">
    <property type="match status" value="1"/>
</dbReference>
<proteinExistence type="predicted"/>